<sequence length="177" mass="21331">MLKNEEKTFLDEKGYTDLDNIDLDEFEFIYNYEKHIEKMTNNTFQYKAVEWNGELHHKIIMEIFTGLEFVRMETNSDNFIEYCIFPILEHKSKNYKISKTPTIVIKKIKKQCDLYLTSNSIPIKYSQYFEKLEVYKGKLRWRWNGDFLNKEDIITLKETIELLINNPHYVGDFDGIL</sequence>
<gene>
    <name evidence="1" type="ORF">METZ01_LOCUS487330</name>
</gene>
<proteinExistence type="predicted"/>
<protein>
    <submittedName>
        <fullName evidence="1">Uncharacterized protein</fullName>
    </submittedName>
</protein>
<accession>A0A383CQ39</accession>
<dbReference type="AlphaFoldDB" id="A0A383CQ39"/>
<name>A0A383CQ39_9ZZZZ</name>
<dbReference type="EMBL" id="UINC01210832">
    <property type="protein sequence ID" value="SVE34476.1"/>
    <property type="molecule type" value="Genomic_DNA"/>
</dbReference>
<evidence type="ECO:0000313" key="1">
    <source>
        <dbReference type="EMBL" id="SVE34476.1"/>
    </source>
</evidence>
<organism evidence="1">
    <name type="scientific">marine metagenome</name>
    <dbReference type="NCBI Taxonomy" id="408172"/>
    <lineage>
        <taxon>unclassified sequences</taxon>
        <taxon>metagenomes</taxon>
        <taxon>ecological metagenomes</taxon>
    </lineage>
</organism>
<reference evidence="1" key="1">
    <citation type="submission" date="2018-05" db="EMBL/GenBank/DDBJ databases">
        <authorList>
            <person name="Lanie J.A."/>
            <person name="Ng W.-L."/>
            <person name="Kazmierczak K.M."/>
            <person name="Andrzejewski T.M."/>
            <person name="Davidsen T.M."/>
            <person name="Wayne K.J."/>
            <person name="Tettelin H."/>
            <person name="Glass J.I."/>
            <person name="Rusch D."/>
            <person name="Podicherti R."/>
            <person name="Tsui H.-C.T."/>
            <person name="Winkler M.E."/>
        </authorList>
    </citation>
    <scope>NUCLEOTIDE SEQUENCE</scope>
</reference>